<dbReference type="HAMAP" id="MF_01208">
    <property type="entry name" value="PyrE"/>
    <property type="match status" value="1"/>
</dbReference>
<dbReference type="PANTHER" id="PTHR19278">
    <property type="entry name" value="OROTATE PHOSPHORIBOSYLTRANSFERASE"/>
    <property type="match status" value="1"/>
</dbReference>
<keyword evidence="6" id="KW-0460">Magnesium</keyword>
<dbReference type="InterPro" id="IPR029057">
    <property type="entry name" value="PRTase-like"/>
</dbReference>
<dbReference type="GO" id="GO:0019856">
    <property type="term" value="P:pyrimidine nucleobase biosynthetic process"/>
    <property type="evidence" value="ECO:0007669"/>
    <property type="project" value="TreeGrafter"/>
</dbReference>
<dbReference type="GO" id="GO:0000287">
    <property type="term" value="F:magnesium ion binding"/>
    <property type="evidence" value="ECO:0007669"/>
    <property type="project" value="UniProtKB-UniRule"/>
</dbReference>
<accession>A0A0S6W4A9</accession>
<comment type="function">
    <text evidence="6">Catalyzes the transfer of a ribosyl phosphate group from 5-phosphoribose 1-diphosphate to orotate, leading to the formation of orotidine monophosphate (OMP).</text>
</comment>
<name>A0A0S6W4A9_9BACT</name>
<dbReference type="Proteomes" id="UP000030700">
    <property type="component" value="Unassembled WGS sequence"/>
</dbReference>
<dbReference type="SUPFAM" id="SSF53271">
    <property type="entry name" value="PRTase-like"/>
    <property type="match status" value="1"/>
</dbReference>
<dbReference type="STRING" id="1499966.U14_04595"/>
<dbReference type="EC" id="2.4.2.10" evidence="2 6"/>
<dbReference type="EMBL" id="DF820459">
    <property type="protein sequence ID" value="GAK53330.1"/>
    <property type="molecule type" value="Genomic_DNA"/>
</dbReference>
<organism evidence="8">
    <name type="scientific">Candidatus Moduliflexus flocculans</name>
    <dbReference type="NCBI Taxonomy" id="1499966"/>
    <lineage>
        <taxon>Bacteria</taxon>
        <taxon>Candidatus Moduliflexota</taxon>
        <taxon>Candidatus Moduliflexia</taxon>
        <taxon>Candidatus Moduliflexales</taxon>
        <taxon>Candidatus Moduliflexaceae</taxon>
    </lineage>
</organism>
<dbReference type="UniPathway" id="UPA00070">
    <property type="reaction ID" value="UER00119"/>
</dbReference>
<dbReference type="InterPro" id="IPR000836">
    <property type="entry name" value="PRTase_dom"/>
</dbReference>
<feature type="binding site" evidence="6">
    <location>
        <position position="94"/>
    </location>
    <ligand>
        <name>5-phospho-alpha-D-ribose 1-diphosphate</name>
        <dbReference type="ChEBI" id="CHEBI:58017"/>
        <note>ligand shared between dimeric partners</note>
    </ligand>
</feature>
<dbReference type="NCBIfam" id="TIGR00336">
    <property type="entry name" value="pyrE"/>
    <property type="match status" value="1"/>
</dbReference>
<comment type="similarity">
    <text evidence="6">Belongs to the purine/pyrimidine phosphoribosyltransferase family. PyrE subfamily.</text>
</comment>
<dbReference type="CDD" id="cd06223">
    <property type="entry name" value="PRTases_typeI"/>
    <property type="match status" value="1"/>
</dbReference>
<dbReference type="InterPro" id="IPR023031">
    <property type="entry name" value="OPRT"/>
</dbReference>
<keyword evidence="3 6" id="KW-0328">Glycosyltransferase</keyword>
<feature type="binding site" description="in other chain" evidence="6">
    <location>
        <begin position="120"/>
        <end position="128"/>
    </location>
    <ligand>
        <name>5-phospho-alpha-D-ribose 1-diphosphate</name>
        <dbReference type="ChEBI" id="CHEBI:58017"/>
        <note>ligand shared between dimeric partners</note>
    </ligand>
</feature>
<protein>
    <recommendedName>
        <fullName evidence="2 6">Orotate phosphoribosyltransferase</fullName>
        <shortName evidence="6">OPRT</shortName>
        <shortName evidence="6">OPRTase</shortName>
        <ecNumber evidence="2 6">2.4.2.10</ecNumber>
    </recommendedName>
</protein>
<evidence type="ECO:0000256" key="4">
    <source>
        <dbReference type="ARBA" id="ARBA00022679"/>
    </source>
</evidence>
<comment type="cofactor">
    <cofactor evidence="6">
        <name>Mg(2+)</name>
        <dbReference type="ChEBI" id="CHEBI:18420"/>
    </cofactor>
</comment>
<dbReference type="InterPro" id="IPR004467">
    <property type="entry name" value="Or_phspho_trans_dom"/>
</dbReference>
<dbReference type="Gene3D" id="3.40.50.2020">
    <property type="match status" value="1"/>
</dbReference>
<evidence type="ECO:0000256" key="3">
    <source>
        <dbReference type="ARBA" id="ARBA00022676"/>
    </source>
</evidence>
<evidence type="ECO:0000313" key="8">
    <source>
        <dbReference type="EMBL" id="GAK53330.1"/>
    </source>
</evidence>
<comment type="pathway">
    <text evidence="1 6">Pyrimidine metabolism; UMP biosynthesis via de novo pathway; UMP from orotate: step 1/2.</text>
</comment>
<reference evidence="8" key="1">
    <citation type="journal article" date="2015" name="PeerJ">
        <title>First genomic representation of candidate bacterial phylum KSB3 points to enhanced environmental sensing as a trigger of wastewater bulking.</title>
        <authorList>
            <person name="Sekiguchi Y."/>
            <person name="Ohashi A."/>
            <person name="Parks D.H."/>
            <person name="Yamauchi T."/>
            <person name="Tyson G.W."/>
            <person name="Hugenholtz P."/>
        </authorList>
    </citation>
    <scope>NUCLEOTIDE SEQUENCE [LARGE SCALE GENOMIC DNA]</scope>
</reference>
<evidence type="ECO:0000259" key="7">
    <source>
        <dbReference type="Pfam" id="PF00156"/>
    </source>
</evidence>
<keyword evidence="9" id="KW-1185">Reference proteome</keyword>
<evidence type="ECO:0000256" key="5">
    <source>
        <dbReference type="ARBA" id="ARBA00022975"/>
    </source>
</evidence>
<comment type="catalytic activity">
    <reaction evidence="6">
        <text>orotidine 5'-phosphate + diphosphate = orotate + 5-phospho-alpha-D-ribose 1-diphosphate</text>
        <dbReference type="Rhea" id="RHEA:10380"/>
        <dbReference type="ChEBI" id="CHEBI:30839"/>
        <dbReference type="ChEBI" id="CHEBI:33019"/>
        <dbReference type="ChEBI" id="CHEBI:57538"/>
        <dbReference type="ChEBI" id="CHEBI:58017"/>
        <dbReference type="EC" id="2.4.2.10"/>
    </reaction>
</comment>
<evidence type="ECO:0000256" key="1">
    <source>
        <dbReference type="ARBA" id="ARBA00004889"/>
    </source>
</evidence>
<proteinExistence type="inferred from homology"/>
<gene>
    <name evidence="6" type="primary">pyrE</name>
    <name evidence="8" type="ORF">U14_04595</name>
</gene>
<sequence>MEHAKKIAAILLEKQAVTLNIDAPYTYASGIRSPIYCDNRRLIFYPDARRTISAAFCEEVKPFAPDVIAGTATSAISWAAWVADAFDKPMVYIRKAAKGYGKQQLIEGGSIEGKTVVVLEDLVSTGGSSLNAVQACQDAGARVLAMIAIFTYQFAEVMPKFVDANCQFGFLCNFSTLIEVAEERRLFAPEKLAIAREWNRDPQNWGPSHGFPNEAK</sequence>
<keyword evidence="5 6" id="KW-0665">Pyrimidine biosynthesis</keyword>
<feature type="binding site" evidence="6">
    <location>
        <position position="98"/>
    </location>
    <ligand>
        <name>5-phospho-alpha-D-ribose 1-diphosphate</name>
        <dbReference type="ChEBI" id="CHEBI:58017"/>
        <note>ligand shared between dimeric partners</note>
    </ligand>
</feature>
<feature type="domain" description="Phosphoribosyltransferase" evidence="7">
    <location>
        <begin position="59"/>
        <end position="152"/>
    </location>
</feature>
<dbReference type="GO" id="GO:0004588">
    <property type="term" value="F:orotate phosphoribosyltransferase activity"/>
    <property type="evidence" value="ECO:0007669"/>
    <property type="project" value="UniProtKB-UniRule"/>
</dbReference>
<evidence type="ECO:0000256" key="2">
    <source>
        <dbReference type="ARBA" id="ARBA00011971"/>
    </source>
</evidence>
<dbReference type="AlphaFoldDB" id="A0A0S6W4A9"/>
<comment type="caution">
    <text evidence="6">Lacks conserved residue(s) required for the propagation of feature annotation.</text>
</comment>
<dbReference type="PANTHER" id="PTHR19278:SF9">
    <property type="entry name" value="URIDINE 5'-MONOPHOSPHATE SYNTHASE"/>
    <property type="match status" value="1"/>
</dbReference>
<evidence type="ECO:0000313" key="9">
    <source>
        <dbReference type="Proteomes" id="UP000030700"/>
    </source>
</evidence>
<comment type="subunit">
    <text evidence="6">Homodimer.</text>
</comment>
<feature type="binding site" description="in other chain" evidence="6">
    <location>
        <position position="95"/>
    </location>
    <ligand>
        <name>5-phospho-alpha-D-ribose 1-diphosphate</name>
        <dbReference type="ChEBI" id="CHEBI:58017"/>
        <note>ligand shared between dimeric partners</note>
    </ligand>
</feature>
<keyword evidence="4 6" id="KW-0808">Transferase</keyword>
<feature type="binding site" evidence="6">
    <location>
        <position position="124"/>
    </location>
    <ligand>
        <name>orotate</name>
        <dbReference type="ChEBI" id="CHEBI:30839"/>
    </ligand>
</feature>
<dbReference type="HOGENOM" id="CLU_074878_1_0_0"/>
<dbReference type="Pfam" id="PF00156">
    <property type="entry name" value="Pribosyltran"/>
    <property type="match status" value="1"/>
</dbReference>
<dbReference type="GO" id="GO:0044205">
    <property type="term" value="P:'de novo' UMP biosynthetic process"/>
    <property type="evidence" value="ECO:0007669"/>
    <property type="project" value="UniProtKB-UniRule"/>
</dbReference>
<evidence type="ECO:0000256" key="6">
    <source>
        <dbReference type="HAMAP-Rule" id="MF_01208"/>
    </source>
</evidence>